<dbReference type="Gene3D" id="1.20.1250.20">
    <property type="entry name" value="MFS general substrate transporter like domains"/>
    <property type="match status" value="1"/>
</dbReference>
<feature type="domain" description="Major facilitator superfamily (MFS) profile" evidence="7">
    <location>
        <begin position="1"/>
        <end position="501"/>
    </location>
</feature>
<dbReference type="GO" id="GO:0022857">
    <property type="term" value="F:transmembrane transporter activity"/>
    <property type="evidence" value="ECO:0007669"/>
    <property type="project" value="InterPro"/>
</dbReference>
<keyword evidence="4 6" id="KW-1133">Transmembrane helix</keyword>
<proteinExistence type="predicted"/>
<dbReference type="InterPro" id="IPR036259">
    <property type="entry name" value="MFS_trans_sf"/>
</dbReference>
<gene>
    <name evidence="8" type="ORF">ACPOL_2697</name>
</gene>
<keyword evidence="5 6" id="KW-0472">Membrane</keyword>
<reference evidence="8 9" key="1">
    <citation type="journal article" date="2018" name="Front. Microbiol.">
        <title>Hydrolytic Capabilities as a Key to Environmental Success: Chitinolytic and Cellulolytic Acidobacteria From Acidic Sub-arctic Soils and Boreal Peatlands.</title>
        <authorList>
            <person name="Belova S.E."/>
            <person name="Ravin N.V."/>
            <person name="Pankratov T.A."/>
            <person name="Rakitin A.L."/>
            <person name="Ivanova A.A."/>
            <person name="Beletsky A.V."/>
            <person name="Mardanov A.V."/>
            <person name="Sinninghe Damste J.S."/>
            <person name="Dedysh S.N."/>
        </authorList>
    </citation>
    <scope>NUCLEOTIDE SEQUENCE [LARGE SCALE GENOMIC DNA]</scope>
    <source>
        <strain evidence="8 9">SBC82</strain>
    </source>
</reference>
<dbReference type="InterPro" id="IPR011701">
    <property type="entry name" value="MFS"/>
</dbReference>
<feature type="transmembrane region" description="Helical" evidence="6">
    <location>
        <begin position="293"/>
        <end position="312"/>
    </location>
</feature>
<feature type="transmembrane region" description="Helical" evidence="6">
    <location>
        <begin position="116"/>
        <end position="138"/>
    </location>
</feature>
<keyword evidence="3 6" id="KW-0812">Transmembrane</keyword>
<feature type="transmembrane region" description="Helical" evidence="6">
    <location>
        <begin position="190"/>
        <end position="208"/>
    </location>
</feature>
<dbReference type="SUPFAM" id="SSF103473">
    <property type="entry name" value="MFS general substrate transporter"/>
    <property type="match status" value="1"/>
</dbReference>
<keyword evidence="2" id="KW-0813">Transport</keyword>
<accession>A0A2Z5FZ56</accession>
<dbReference type="PANTHER" id="PTHR42718">
    <property type="entry name" value="MAJOR FACILITATOR SUPERFAMILY MULTIDRUG TRANSPORTER MFSC"/>
    <property type="match status" value="1"/>
</dbReference>
<feature type="transmembrane region" description="Helical" evidence="6">
    <location>
        <begin position="478"/>
        <end position="497"/>
    </location>
</feature>
<sequence length="511" mass="55042">MLGLSTSVLLGQFISIGLADIEGAQHLSKDQGAWLAAVYNAGQMFIGPMTVYIGGLLGPRKVLLVAAPTVAISALLLGLTTSYPIMLTLLAIAGLGCGSFYPLTLTFVARSLPRPLFLFGIAAYGFDVVSSLHVAALLEGWYMQYLSWHWIYWQPALMALGMWALVQAGIPSDPTSSVDTAKLRPSWQSFVYASLGLVCLFLLLSQGVRLNWGTSGGVAALAAAGAFLLLASLISHLLQPNPLVDLRFIFRRNILLLSICLCVLRFSLLSSAQLVPTFLSTAQHFIPLQTGSVLAWVALPSLLCGVLAAVFMKYVDPRLLLAFGFLLTGSACLWDNELTSLWSRQNFFPTELLIGVGAAISVVSLVGCIVLEIVNSGAVKQPIDTLTFVAWFHTVRLFGGEIVSTLMGYLLFARFRFHFSRLADLVNTSRAATATQLLGMTRTIAMQSPSAGSSLALTGALLANRAERQTVTLTIEDAYILEALVIAIALVLVALIGREPLQFKDLLKDEQ</sequence>
<feature type="transmembrane region" description="Helical" evidence="6">
    <location>
        <begin position="254"/>
        <end position="273"/>
    </location>
</feature>
<evidence type="ECO:0000256" key="3">
    <source>
        <dbReference type="ARBA" id="ARBA00022692"/>
    </source>
</evidence>
<feature type="transmembrane region" description="Helical" evidence="6">
    <location>
        <begin position="352"/>
        <end position="374"/>
    </location>
</feature>
<evidence type="ECO:0000313" key="8">
    <source>
        <dbReference type="EMBL" id="AXC12010.1"/>
    </source>
</evidence>
<comment type="subcellular location">
    <subcellularLocation>
        <location evidence="1">Membrane</location>
        <topology evidence="1">Multi-pass membrane protein</topology>
    </subcellularLocation>
</comment>
<dbReference type="PROSITE" id="PS50850">
    <property type="entry name" value="MFS"/>
    <property type="match status" value="1"/>
</dbReference>
<dbReference type="InterPro" id="IPR020846">
    <property type="entry name" value="MFS_dom"/>
</dbReference>
<feature type="transmembrane region" description="Helical" evidence="6">
    <location>
        <begin position="35"/>
        <end position="55"/>
    </location>
</feature>
<protein>
    <submittedName>
        <fullName evidence="8">Inner membrane component of tripartite multidrug resistance system</fullName>
    </submittedName>
</protein>
<feature type="transmembrane region" description="Helical" evidence="6">
    <location>
        <begin position="85"/>
        <end position="109"/>
    </location>
</feature>
<dbReference type="Pfam" id="PF07690">
    <property type="entry name" value="MFS_1"/>
    <property type="match status" value="1"/>
</dbReference>
<evidence type="ECO:0000256" key="2">
    <source>
        <dbReference type="ARBA" id="ARBA00022448"/>
    </source>
</evidence>
<evidence type="ECO:0000256" key="1">
    <source>
        <dbReference type="ARBA" id="ARBA00004141"/>
    </source>
</evidence>
<feature type="transmembrane region" description="Helical" evidence="6">
    <location>
        <begin position="62"/>
        <end position="79"/>
    </location>
</feature>
<name>A0A2Z5FZ56_9BACT</name>
<evidence type="ECO:0000256" key="5">
    <source>
        <dbReference type="ARBA" id="ARBA00023136"/>
    </source>
</evidence>
<feature type="transmembrane region" description="Helical" evidence="6">
    <location>
        <begin position="214"/>
        <end position="234"/>
    </location>
</feature>
<dbReference type="KEGG" id="abas:ACPOL_2697"/>
<feature type="transmembrane region" description="Helical" evidence="6">
    <location>
        <begin position="386"/>
        <end position="412"/>
    </location>
</feature>
<evidence type="ECO:0000256" key="4">
    <source>
        <dbReference type="ARBA" id="ARBA00022989"/>
    </source>
</evidence>
<organism evidence="8 9">
    <name type="scientific">Acidisarcina polymorpha</name>
    <dbReference type="NCBI Taxonomy" id="2211140"/>
    <lineage>
        <taxon>Bacteria</taxon>
        <taxon>Pseudomonadati</taxon>
        <taxon>Acidobacteriota</taxon>
        <taxon>Terriglobia</taxon>
        <taxon>Terriglobales</taxon>
        <taxon>Acidobacteriaceae</taxon>
        <taxon>Acidisarcina</taxon>
    </lineage>
</organism>
<keyword evidence="9" id="KW-1185">Reference proteome</keyword>
<dbReference type="EMBL" id="CP030840">
    <property type="protein sequence ID" value="AXC12010.1"/>
    <property type="molecule type" value="Genomic_DNA"/>
</dbReference>
<dbReference type="Proteomes" id="UP000253606">
    <property type="component" value="Chromosome"/>
</dbReference>
<feature type="transmembrane region" description="Helical" evidence="6">
    <location>
        <begin position="150"/>
        <end position="170"/>
    </location>
</feature>
<evidence type="ECO:0000259" key="7">
    <source>
        <dbReference type="PROSITE" id="PS50850"/>
    </source>
</evidence>
<dbReference type="GO" id="GO:0016020">
    <property type="term" value="C:membrane"/>
    <property type="evidence" value="ECO:0007669"/>
    <property type="project" value="UniProtKB-SubCell"/>
</dbReference>
<dbReference type="PANTHER" id="PTHR42718:SF9">
    <property type="entry name" value="MAJOR FACILITATOR SUPERFAMILY MULTIDRUG TRANSPORTER MFSC"/>
    <property type="match status" value="1"/>
</dbReference>
<dbReference type="AlphaFoldDB" id="A0A2Z5FZ56"/>
<evidence type="ECO:0000256" key="6">
    <source>
        <dbReference type="SAM" id="Phobius"/>
    </source>
</evidence>
<evidence type="ECO:0000313" key="9">
    <source>
        <dbReference type="Proteomes" id="UP000253606"/>
    </source>
</evidence>